<dbReference type="InterPro" id="IPR051234">
    <property type="entry name" value="TAO_STE20_kinase"/>
</dbReference>
<dbReference type="AlphaFoldDB" id="A0ABD2L0K2"/>
<feature type="coiled-coil region" evidence="10">
    <location>
        <begin position="583"/>
        <end position="626"/>
    </location>
</feature>
<keyword evidence="4 9" id="KW-0547">Nucleotide-binding</keyword>
<dbReference type="Gene3D" id="3.30.200.20">
    <property type="entry name" value="Phosphorylase Kinase, domain 1"/>
    <property type="match status" value="1"/>
</dbReference>
<comment type="catalytic activity">
    <reaction evidence="8">
        <text>L-seryl-[protein] + ATP = O-phospho-L-seryl-[protein] + ADP + H(+)</text>
        <dbReference type="Rhea" id="RHEA:17989"/>
        <dbReference type="Rhea" id="RHEA-COMP:9863"/>
        <dbReference type="Rhea" id="RHEA-COMP:11604"/>
        <dbReference type="ChEBI" id="CHEBI:15378"/>
        <dbReference type="ChEBI" id="CHEBI:29999"/>
        <dbReference type="ChEBI" id="CHEBI:30616"/>
        <dbReference type="ChEBI" id="CHEBI:83421"/>
        <dbReference type="ChEBI" id="CHEBI:456216"/>
        <dbReference type="EC" id="2.7.11.1"/>
    </reaction>
</comment>
<keyword evidence="6 9" id="KW-0067">ATP-binding</keyword>
<gene>
    <name evidence="13" type="ORF">niasHT_015533</name>
</gene>
<evidence type="ECO:0000256" key="11">
    <source>
        <dbReference type="SAM" id="MobiDB-lite"/>
    </source>
</evidence>
<evidence type="ECO:0000256" key="2">
    <source>
        <dbReference type="ARBA" id="ARBA00022527"/>
    </source>
</evidence>
<feature type="region of interest" description="Disordered" evidence="11">
    <location>
        <begin position="353"/>
        <end position="372"/>
    </location>
</feature>
<dbReference type="Proteomes" id="UP001620626">
    <property type="component" value="Unassembled WGS sequence"/>
</dbReference>
<evidence type="ECO:0000256" key="10">
    <source>
        <dbReference type="SAM" id="Coils"/>
    </source>
</evidence>
<accession>A0ABD2L0K2</accession>
<name>A0ABD2L0K2_9BILA</name>
<feature type="region of interest" description="Disordered" evidence="11">
    <location>
        <begin position="531"/>
        <end position="550"/>
    </location>
</feature>
<feature type="domain" description="Protein kinase" evidence="12">
    <location>
        <begin position="30"/>
        <end position="292"/>
    </location>
</feature>
<keyword evidence="10" id="KW-0175">Coiled coil</keyword>
<evidence type="ECO:0000256" key="8">
    <source>
        <dbReference type="ARBA" id="ARBA00048679"/>
    </source>
</evidence>
<feature type="region of interest" description="Disordered" evidence="11">
    <location>
        <begin position="381"/>
        <end position="417"/>
    </location>
</feature>
<proteinExistence type="predicted"/>
<evidence type="ECO:0000256" key="3">
    <source>
        <dbReference type="ARBA" id="ARBA00022679"/>
    </source>
</evidence>
<keyword evidence="14" id="KW-1185">Reference proteome</keyword>
<feature type="compositionally biased region" description="Polar residues" evidence="11">
    <location>
        <begin position="360"/>
        <end position="372"/>
    </location>
</feature>
<sequence>MPSNTKLKPANLKDPEVAELFSLKDPEQRYEDLREIGHGAFGSVFYALDKDTQETVAIKKMNFSGKQSVEKWNDIIREVRFLKSVRHPNIVCYKASFLKEHSCWLVMEYCVGSTADILKVYKKAFLEVEIAAICEQTLNAIAHLHSLKRIHRDIKAGNILLTESGVVKLADLGSASLSSPAQTFVGSPYWMAPEVIIAQDTGGVYDERADIWSFGITCIELAELKPPLLDMNAYSALYHIAQNEPPSLQYNHSDASEAANWSESFRSFVDQCLRKDPAQRLSTSACQKHPFVVRERPPNVIFDLIKRMKEAAKEQDHSRYGKLRKLVCLEESNDNERLSETCSVEASVEEPVNGEECHNRQPSAEECQSNGVETAHNQLLSPTRNRTIISLNGNDDSLTSSNTNNETGQDQNGEAQRQGAPAFSIVLDQQQVKDEINTLRRSKFSTLRTTKIIAQEVQDYQAENNLYEQMCGYKRLRQQHHKELKQLEDRCNIEAEGLRLKLDREYDQIYQNCQREMAKVKSQLQIELERKQRESEEEMQKSRKGKQSQLKNDLKSYVACQKREYKFNKERCKTDLKEKGLSRTDYESALKNMKCKLNEIKEQTEHKFAAEQNTVVENELRELQRQQMMRQHSLENQLTNNELNIRARQIETLHALLIKHHELARDQEKAHFHALEQLKQRHLEVQHELELNSQKDFNRRALEQKTKEHAMQSKQQPRELKAKETIIRKQFRQAVKIQTRQFKAYQSQMLQMAPREEHRELLNRLKEEQSRKIASLADQYEATIETMVTEQTIKLDAQQEEDLRQLTEKLNRELSMLTEYQEKQRAELSAQIERERVQLQDRVNLRLAVLKQKMNEEKVHFERNRERQLSQLHDRQAQALSAFSVDERRKKSSMGSDGGRNDASSTNL</sequence>
<feature type="compositionally biased region" description="Basic and acidic residues" evidence="11">
    <location>
        <begin position="531"/>
        <end position="541"/>
    </location>
</feature>
<dbReference type="PROSITE" id="PS00107">
    <property type="entry name" value="PROTEIN_KINASE_ATP"/>
    <property type="match status" value="1"/>
</dbReference>
<evidence type="ECO:0000256" key="9">
    <source>
        <dbReference type="PROSITE-ProRule" id="PRU10141"/>
    </source>
</evidence>
<keyword evidence="2" id="KW-0723">Serine/threonine-protein kinase</keyword>
<evidence type="ECO:0000256" key="7">
    <source>
        <dbReference type="ARBA" id="ARBA00047899"/>
    </source>
</evidence>
<comment type="caution">
    <text evidence="13">The sequence shown here is derived from an EMBL/GenBank/DDBJ whole genome shotgun (WGS) entry which is preliminary data.</text>
</comment>
<evidence type="ECO:0000256" key="5">
    <source>
        <dbReference type="ARBA" id="ARBA00022777"/>
    </source>
</evidence>
<keyword evidence="5" id="KW-0418">Kinase</keyword>
<dbReference type="GO" id="GO:0005524">
    <property type="term" value="F:ATP binding"/>
    <property type="evidence" value="ECO:0007669"/>
    <property type="project" value="UniProtKB-UniRule"/>
</dbReference>
<protein>
    <recommendedName>
        <fullName evidence="1">non-specific serine/threonine protein kinase</fullName>
        <ecNumber evidence="1">2.7.11.1</ecNumber>
    </recommendedName>
</protein>
<dbReference type="Pfam" id="PF00069">
    <property type="entry name" value="Pkinase"/>
    <property type="match status" value="1"/>
</dbReference>
<dbReference type="FunFam" id="1.10.510.10:FF:000877">
    <property type="entry name" value="TAO kinase 2"/>
    <property type="match status" value="1"/>
</dbReference>
<dbReference type="PANTHER" id="PTHR47167">
    <property type="entry name" value="SERINE/THREONINE-PROTEIN KINASE TAO1-LIKE PROTEIN"/>
    <property type="match status" value="1"/>
</dbReference>
<dbReference type="InterPro" id="IPR011009">
    <property type="entry name" value="Kinase-like_dom_sf"/>
</dbReference>
<dbReference type="PANTHER" id="PTHR47167:SF4">
    <property type="entry name" value="SERINE_THREONINE-PROTEIN KINASE TAO"/>
    <property type="match status" value="1"/>
</dbReference>
<feature type="compositionally biased region" description="Polar residues" evidence="11">
    <location>
        <begin position="406"/>
        <end position="415"/>
    </location>
</feature>
<dbReference type="SUPFAM" id="SSF56112">
    <property type="entry name" value="Protein kinase-like (PK-like)"/>
    <property type="match status" value="1"/>
</dbReference>
<dbReference type="Gene3D" id="1.10.510.10">
    <property type="entry name" value="Transferase(Phosphotransferase) domain 1"/>
    <property type="match status" value="1"/>
</dbReference>
<dbReference type="PROSITE" id="PS50011">
    <property type="entry name" value="PROTEIN_KINASE_DOM"/>
    <property type="match status" value="1"/>
</dbReference>
<evidence type="ECO:0000313" key="13">
    <source>
        <dbReference type="EMBL" id="KAL3108611.1"/>
    </source>
</evidence>
<feature type="region of interest" description="Disordered" evidence="11">
    <location>
        <begin position="880"/>
        <end position="908"/>
    </location>
</feature>
<dbReference type="GO" id="GO:0004674">
    <property type="term" value="F:protein serine/threonine kinase activity"/>
    <property type="evidence" value="ECO:0007669"/>
    <property type="project" value="UniProtKB-KW"/>
</dbReference>
<keyword evidence="3" id="KW-0808">Transferase</keyword>
<evidence type="ECO:0000256" key="4">
    <source>
        <dbReference type="ARBA" id="ARBA00022741"/>
    </source>
</evidence>
<dbReference type="InterPro" id="IPR017441">
    <property type="entry name" value="Protein_kinase_ATP_BS"/>
</dbReference>
<reference evidence="13 14" key="1">
    <citation type="submission" date="2024-10" db="EMBL/GenBank/DDBJ databases">
        <authorList>
            <person name="Kim D."/>
        </authorList>
    </citation>
    <scope>NUCLEOTIDE SEQUENCE [LARGE SCALE GENOMIC DNA]</scope>
    <source>
        <strain evidence="13">BH-2024</strain>
    </source>
</reference>
<dbReference type="SMART" id="SM00220">
    <property type="entry name" value="S_TKc"/>
    <property type="match status" value="1"/>
</dbReference>
<dbReference type="EMBL" id="JBICBT010000590">
    <property type="protein sequence ID" value="KAL3108611.1"/>
    <property type="molecule type" value="Genomic_DNA"/>
</dbReference>
<comment type="catalytic activity">
    <reaction evidence="7">
        <text>L-threonyl-[protein] + ATP = O-phospho-L-threonyl-[protein] + ADP + H(+)</text>
        <dbReference type="Rhea" id="RHEA:46608"/>
        <dbReference type="Rhea" id="RHEA-COMP:11060"/>
        <dbReference type="Rhea" id="RHEA-COMP:11605"/>
        <dbReference type="ChEBI" id="CHEBI:15378"/>
        <dbReference type="ChEBI" id="CHEBI:30013"/>
        <dbReference type="ChEBI" id="CHEBI:30616"/>
        <dbReference type="ChEBI" id="CHEBI:61977"/>
        <dbReference type="ChEBI" id="CHEBI:456216"/>
        <dbReference type="EC" id="2.7.11.1"/>
    </reaction>
</comment>
<evidence type="ECO:0000259" key="12">
    <source>
        <dbReference type="PROSITE" id="PS50011"/>
    </source>
</evidence>
<organism evidence="13 14">
    <name type="scientific">Heterodera trifolii</name>
    <dbReference type="NCBI Taxonomy" id="157864"/>
    <lineage>
        <taxon>Eukaryota</taxon>
        <taxon>Metazoa</taxon>
        <taxon>Ecdysozoa</taxon>
        <taxon>Nematoda</taxon>
        <taxon>Chromadorea</taxon>
        <taxon>Rhabditida</taxon>
        <taxon>Tylenchina</taxon>
        <taxon>Tylenchomorpha</taxon>
        <taxon>Tylenchoidea</taxon>
        <taxon>Heteroderidae</taxon>
        <taxon>Heteroderinae</taxon>
        <taxon>Heterodera</taxon>
    </lineage>
</organism>
<feature type="binding site" evidence="9">
    <location>
        <position position="60"/>
    </location>
    <ligand>
        <name>ATP</name>
        <dbReference type="ChEBI" id="CHEBI:30616"/>
    </ligand>
</feature>
<feature type="compositionally biased region" description="Low complexity" evidence="11">
    <location>
        <begin position="390"/>
        <end position="405"/>
    </location>
</feature>
<evidence type="ECO:0000256" key="6">
    <source>
        <dbReference type="ARBA" id="ARBA00022840"/>
    </source>
</evidence>
<dbReference type="InterPro" id="IPR000719">
    <property type="entry name" value="Prot_kinase_dom"/>
</dbReference>
<dbReference type="EC" id="2.7.11.1" evidence="1"/>
<evidence type="ECO:0000256" key="1">
    <source>
        <dbReference type="ARBA" id="ARBA00012513"/>
    </source>
</evidence>
<evidence type="ECO:0000313" key="14">
    <source>
        <dbReference type="Proteomes" id="UP001620626"/>
    </source>
</evidence>